<evidence type="ECO:0000313" key="1">
    <source>
        <dbReference type="EMBL" id="AHA65375.1"/>
    </source>
</evidence>
<organism evidence="1 2">
    <name type="scientific">Shigella dysenteriae 1617</name>
    <dbReference type="NCBI Taxonomy" id="754093"/>
    <lineage>
        <taxon>Bacteria</taxon>
        <taxon>Pseudomonadati</taxon>
        <taxon>Pseudomonadota</taxon>
        <taxon>Gammaproteobacteria</taxon>
        <taxon>Enterobacterales</taxon>
        <taxon>Enterobacteriaceae</taxon>
        <taxon>Shigella</taxon>
    </lineage>
</organism>
<name>A0A0A6ZU19_SHIDY</name>
<dbReference type="AlphaFoldDB" id="A0A0A6ZU19"/>
<dbReference type="HOGENOM" id="CLU_2976800_0_0_6"/>
<proteinExistence type="predicted"/>
<reference evidence="1 2" key="1">
    <citation type="submission" date="2013-09" db="EMBL/GenBank/DDBJ databases">
        <title>Comparative genomics of Sd1617 to representative strains in evaluating its pathogenesis.</title>
        <authorList>
            <person name="Aksomboon Vongsawan A."/>
            <person name="Kapatral V."/>
            <person name="Vaisvil B."/>
            <person name="Serichantalergs O."/>
            <person name="Hale T.L."/>
            <person name="Mason C.J."/>
        </authorList>
    </citation>
    <scope>NUCLEOTIDE SEQUENCE [LARGE SCALE GENOMIC DNA]</scope>
    <source>
        <strain evidence="1 2">1617</strain>
    </source>
</reference>
<dbReference type="EMBL" id="CP006736">
    <property type="protein sequence ID" value="AHA65375.1"/>
    <property type="molecule type" value="Genomic_DNA"/>
</dbReference>
<protein>
    <submittedName>
        <fullName evidence="1">Transposase</fullName>
    </submittedName>
</protein>
<evidence type="ECO:0000313" key="2">
    <source>
        <dbReference type="Proteomes" id="UP000031647"/>
    </source>
</evidence>
<sequence length="58" mass="6364">MPVHLIYGAQEPAPTCRANIIRWLLKKEQMVVSAIASTPHNGSVRYCQYTSLSSDGCA</sequence>
<dbReference type="Proteomes" id="UP000031647">
    <property type="component" value="Chromosome"/>
</dbReference>
<dbReference type="KEGG" id="sdz:Asd1617_02548"/>
<gene>
    <name evidence="1" type="ORF">Asd1617_02548</name>
</gene>
<accession>A0A0A6ZU19</accession>